<accession>A0A9P7QT58</accession>
<feature type="compositionally biased region" description="Low complexity" evidence="1">
    <location>
        <begin position="798"/>
        <end position="813"/>
    </location>
</feature>
<sequence>MHSDSNDDVDGSRATFNKSETPSEASSSPVNTPGIRSSPVDNGHGGAEVPLFDALSATSVSPNTAPSLTTEWAKTVMAGSPSNLVHLTSESPPTQPSSYEDAARMHSAWAARRPFISPSPTSGSPPAGSRRPLSFQSETQHRMTGTPSMDTGGVRRRSSLNPHLSAFQQAANLHHPPLPHQPQRHFYDVHDIDVATTPQSGMKAGDQGYFFGFDRLPSDNGPSAKAEKVILAGYQGGLQVYAVSSRGIKLVSSLKGLRGGVHYAKVLPWTMNIQSSDNVPSFPLVAVVVHGPVLPSPSTDASSGDPHDAASPGALRPDSSASSRPSYAHPEPYSTRAAPPIQSYQTSVEIYSLKTNKLVDVLLQAPKMPINTEVSLLSPLFQPPSPSGALSVKADAGTIAVCSGLTGECWIYRQLVEPQNSHMFACVGKVWTTLQQSYRAEVAEETDKISTSSSSARVSSHHRSTPPMPIFALNGRWIAYCPTNPSSQAALRAHVSVPTQGRAPGVSSMAPPHLPTPSVAVDLPISDSMVNKLMRETTQELISGMKWVGQQGLQAWNSYWSQGSLTSPTHQQQQQQARSPPSHWTSASSRNPSGDSSSQFPPTHGTTGSFASGAPRDPVGLVSVIDVETLPLSTTIHPLATFSTPLGCSFVSFSPSSLALFTASSKGDVQTVWDLLRLQHTSSSPLQTTLAQYETIGPQVRQIAQFSRMTVARIVEVAWSEPHGDRLAMVTERGTIHLLDMPYSSFMWPPPRRRKVAKASTTNVDAAEQPTSAVSIASGALGAAYQAAKPFVARSRRGSANNNNNTISLSPSSGTTLRDSAAQGGRVIAASISHSLGKTGTALSQLRHTGENRVSLPPSIIVPSVGCVSWSRERKAQSLFSLGDGTLRVFPCSTRVSTSSTSVPRKKISRANAYKDFRVPLLPDDAVAPMIRQIMELGAADEYLELSDADMEAENTLTLRRPGEGPGGGVHYVLGATIPQAEIESSAPYQPFHTDRRVSLWKYGGGGSTGVVVRGRGQEVVVVVVAAVDDASLPTVTAMEKKKKRMKTTTTTMTKKKFPGAEYGSTLEGEVERERERETASPVSECAWAFGQPISSVKLDVGVSSAAAAAHEEDSVGPDDHIALPQSAMERVMQYGDAEQIVVTTRRRRGGGRQGDGGDEDGFFEDDCEVLDFADQRV</sequence>
<feature type="compositionally biased region" description="Polar residues" evidence="1">
    <location>
        <begin position="14"/>
        <end position="35"/>
    </location>
</feature>
<feature type="region of interest" description="Disordered" evidence="1">
    <location>
        <begin position="1145"/>
        <end position="1165"/>
    </location>
</feature>
<dbReference type="PANTHER" id="PTHR13268">
    <property type="entry name" value="BREAST CARCINOMA AMPLIFIED SEQUENCE 3"/>
    <property type="match status" value="1"/>
</dbReference>
<dbReference type="InterPro" id="IPR015943">
    <property type="entry name" value="WD40/YVTN_repeat-like_dom_sf"/>
</dbReference>
<dbReference type="SUPFAM" id="SSF50978">
    <property type="entry name" value="WD40 repeat-like"/>
    <property type="match status" value="1"/>
</dbReference>
<protein>
    <submittedName>
        <fullName evidence="2">Uncharacterized protein</fullName>
    </submittedName>
</protein>
<feature type="region of interest" description="Disordered" evidence="1">
    <location>
        <begin position="114"/>
        <end position="158"/>
    </location>
</feature>
<feature type="region of interest" description="Disordered" evidence="1">
    <location>
        <begin position="296"/>
        <end position="339"/>
    </location>
</feature>
<dbReference type="GO" id="GO:0042594">
    <property type="term" value="P:response to starvation"/>
    <property type="evidence" value="ECO:0007669"/>
    <property type="project" value="TreeGrafter"/>
</dbReference>
<dbReference type="GO" id="GO:0005737">
    <property type="term" value="C:cytoplasm"/>
    <property type="evidence" value="ECO:0007669"/>
    <property type="project" value="TreeGrafter"/>
</dbReference>
<reference evidence="2 3" key="1">
    <citation type="journal article" date="2020" name="bioRxiv">
        <title>Whole genome comparisons of ergot fungi reveals the divergence and evolution of species within the genus Claviceps are the result of varying mechanisms driving genome evolution and host range expansion.</title>
        <authorList>
            <person name="Wyka S.A."/>
            <person name="Mondo S.J."/>
            <person name="Liu M."/>
            <person name="Dettman J."/>
            <person name="Nalam V."/>
            <person name="Broders K.D."/>
        </authorList>
    </citation>
    <scope>NUCLEOTIDE SEQUENCE [LARGE SCALE GENOMIC DNA]</scope>
    <source>
        <strain evidence="2 3">Clav52</strain>
    </source>
</reference>
<gene>
    <name evidence="2" type="ORF">E4U09_001171</name>
</gene>
<feature type="region of interest" description="Disordered" evidence="1">
    <location>
        <begin position="444"/>
        <end position="464"/>
    </location>
</feature>
<dbReference type="PANTHER" id="PTHR13268:SF0">
    <property type="entry name" value="BCAS3 MICROTUBULE ASSOCIATED CELL MIGRATION FACTOR"/>
    <property type="match status" value="1"/>
</dbReference>
<dbReference type="EMBL" id="SRRH01000014">
    <property type="protein sequence ID" value="KAG6303066.1"/>
    <property type="molecule type" value="Genomic_DNA"/>
</dbReference>
<feature type="region of interest" description="Disordered" evidence="1">
    <location>
        <begin position="1"/>
        <end position="49"/>
    </location>
</feature>
<dbReference type="AlphaFoldDB" id="A0A9P7QT58"/>
<evidence type="ECO:0000313" key="2">
    <source>
        <dbReference type="EMBL" id="KAG6303066.1"/>
    </source>
</evidence>
<feature type="compositionally biased region" description="Low complexity" evidence="1">
    <location>
        <begin position="114"/>
        <end position="134"/>
    </location>
</feature>
<feature type="region of interest" description="Disordered" evidence="1">
    <location>
        <begin position="796"/>
        <end position="819"/>
    </location>
</feature>
<dbReference type="GO" id="GO:0006914">
    <property type="term" value="P:autophagy"/>
    <property type="evidence" value="ECO:0007669"/>
    <property type="project" value="InterPro"/>
</dbReference>
<feature type="compositionally biased region" description="Polar residues" evidence="1">
    <location>
        <begin position="577"/>
        <end position="610"/>
    </location>
</feature>
<name>A0A9P7QT58_9HYPO</name>
<dbReference type="InterPro" id="IPR045142">
    <property type="entry name" value="BCAS3-like"/>
</dbReference>
<dbReference type="InterPro" id="IPR036322">
    <property type="entry name" value="WD40_repeat_dom_sf"/>
</dbReference>
<evidence type="ECO:0000313" key="3">
    <source>
        <dbReference type="Proteomes" id="UP000707071"/>
    </source>
</evidence>
<keyword evidence="3" id="KW-1185">Reference proteome</keyword>
<organism evidence="2 3">
    <name type="scientific">Claviceps aff. purpurea</name>
    <dbReference type="NCBI Taxonomy" id="1967640"/>
    <lineage>
        <taxon>Eukaryota</taxon>
        <taxon>Fungi</taxon>
        <taxon>Dikarya</taxon>
        <taxon>Ascomycota</taxon>
        <taxon>Pezizomycotina</taxon>
        <taxon>Sordariomycetes</taxon>
        <taxon>Hypocreomycetidae</taxon>
        <taxon>Hypocreales</taxon>
        <taxon>Clavicipitaceae</taxon>
        <taxon>Claviceps</taxon>
    </lineage>
</organism>
<feature type="compositionally biased region" description="Polar residues" evidence="1">
    <location>
        <begin position="135"/>
        <end position="149"/>
    </location>
</feature>
<comment type="caution">
    <text evidence="2">The sequence shown here is derived from an EMBL/GenBank/DDBJ whole genome shotgun (WGS) entry which is preliminary data.</text>
</comment>
<proteinExistence type="predicted"/>
<dbReference type="Proteomes" id="UP000707071">
    <property type="component" value="Unassembled WGS sequence"/>
</dbReference>
<feature type="region of interest" description="Disordered" evidence="1">
    <location>
        <begin position="564"/>
        <end position="614"/>
    </location>
</feature>
<dbReference type="Gene3D" id="2.130.10.10">
    <property type="entry name" value="YVTN repeat-like/Quinoprotein amine dehydrogenase"/>
    <property type="match status" value="1"/>
</dbReference>
<evidence type="ECO:0000256" key="1">
    <source>
        <dbReference type="SAM" id="MobiDB-lite"/>
    </source>
</evidence>